<feature type="domain" description="Alpha-L-rhamnosidase six-hairpin glycosidase" evidence="6">
    <location>
        <begin position="442"/>
        <end position="635"/>
    </location>
</feature>
<evidence type="ECO:0000313" key="8">
    <source>
        <dbReference type="EMBL" id="EGY22901.1"/>
    </source>
</evidence>
<dbReference type="InterPro" id="IPR016007">
    <property type="entry name" value="Alpha_rhamnosid"/>
</dbReference>
<dbReference type="AlphaFoldDB" id="G2X215"/>
<sequence length="909" mass="101745">MSLPTVTDVRFEHHRPGQALGVKIERIIGAQVNHLGSVKVISPESRLVPWPLEQPLASRTRCSVSVRARQQAQQEHTAWSDPAILETGLLHRRDWSGQLISAPWAGDDIETPLPEDLFRKNFTFDAPVQSARLYITALGVYEAEINGTRVGDHFLAPGWTSYDAQLIYQTHDVTDLLSSRDNCLGVRVAEGWFKGRIGFEGGRRNIWGPRTAVLAQLEIIFDDGSTRTITTDDTWTVNKGPIQRSEIYDGELYDATAKNLVGYLRVNKVRGPRGHKITLLHAGVLEKGELGIRPLRDCKARDIYALRGDEAGESYEPRFTFHGFRYAQVDDWPSADIDILDSLEAVVCNTDMEEAGNFTCSDEMLNKLYSNVRWGMRGNFLSVPTDCPQRDEQLGWTGDLALFAPTATFIYDCTGILKNWLRDLWDEQKRQDGVPPMVVPNDWLDPNASPHEPWKAVTDPPLVANAFLIYSLDAMSQIAGLLGKELDATRYRQEAAACRLEFAAEYVSPNSRLPSDTQTVYALAITFNLLTPAQLGRAGDRLAEIVRRNTFRVGTGFAGTPYICEALAQTGHSDVAYAMLTERACPSWLFPVTMGATTMWERWDSMRPDGSVNPGDMTSFNHYAYGAVAKFMVERLAGLKRAEAGWKRARTEPEVGGDFTWARAEHLTPYGRIASSWRLEGNEGNLTLTIDVVVPPTTEMEVVIPGDEPRTEIVGSGEWSFSVPFTRRYEWPVKPISAMPALARLLKLLAPWSTSPERRGGLALDLAVYSPSDAKQTSNELSLTAHYAFTAGITLPMKHVRAPRPVRRRRVPGQMQHPRQQTQHCGRHGRRPRTFATVCGPGCPTLFKIIRVTGEEQNMPPTPRHQARHTAPVPPPRRLGLHRQTHQHVPREPRRAAQPALALQERLQR</sequence>
<keyword evidence="9" id="KW-1185">Reference proteome</keyword>
<dbReference type="eggNOG" id="ENOG502QXBB">
    <property type="taxonomic scope" value="Eukaryota"/>
</dbReference>
<dbReference type="SUPFAM" id="SSF48208">
    <property type="entry name" value="Six-hairpin glycosidases"/>
    <property type="match status" value="1"/>
</dbReference>
<dbReference type="HOGENOM" id="CLU_002926_0_0_1"/>
<keyword evidence="3" id="KW-0378">Hydrolase</keyword>
<proteinExistence type="predicted"/>
<dbReference type="GO" id="GO:0005975">
    <property type="term" value="P:carbohydrate metabolic process"/>
    <property type="evidence" value="ECO:0007669"/>
    <property type="project" value="InterPro"/>
</dbReference>
<gene>
    <name evidence="8" type="ORF">VDAG_04339</name>
</gene>
<dbReference type="GO" id="GO:0030596">
    <property type="term" value="F:alpha-L-rhamnosidase activity"/>
    <property type="evidence" value="ECO:0007669"/>
    <property type="project" value="UniProtKB-EC"/>
</dbReference>
<dbReference type="Gene3D" id="1.50.10.10">
    <property type="match status" value="2"/>
</dbReference>
<evidence type="ECO:0000256" key="3">
    <source>
        <dbReference type="ARBA" id="ARBA00022801"/>
    </source>
</evidence>
<dbReference type="InParanoid" id="G2X215"/>
<dbReference type="Gene3D" id="2.60.120.260">
    <property type="entry name" value="Galactose-binding domain-like"/>
    <property type="match status" value="1"/>
</dbReference>
<feature type="region of interest" description="Disordered" evidence="4">
    <location>
        <begin position="856"/>
        <end position="909"/>
    </location>
</feature>
<dbReference type="InterPro" id="IPR008928">
    <property type="entry name" value="6-hairpin_glycosidase_sf"/>
</dbReference>
<evidence type="ECO:0000256" key="2">
    <source>
        <dbReference type="ARBA" id="ARBA00012652"/>
    </source>
</evidence>
<organism evidence="8 9">
    <name type="scientific">Verticillium dahliae (strain VdLs.17 / ATCC MYA-4575 / FGSC 10137)</name>
    <name type="common">Verticillium wilt</name>
    <dbReference type="NCBI Taxonomy" id="498257"/>
    <lineage>
        <taxon>Eukaryota</taxon>
        <taxon>Fungi</taxon>
        <taxon>Dikarya</taxon>
        <taxon>Ascomycota</taxon>
        <taxon>Pezizomycotina</taxon>
        <taxon>Sordariomycetes</taxon>
        <taxon>Hypocreomycetidae</taxon>
        <taxon>Glomerellales</taxon>
        <taxon>Plectosphaerellaceae</taxon>
        <taxon>Verticillium</taxon>
    </lineage>
</organism>
<evidence type="ECO:0000259" key="5">
    <source>
        <dbReference type="Pfam" id="PF08531"/>
    </source>
</evidence>
<dbReference type="Pfam" id="PF08531">
    <property type="entry name" value="Bac_rhamnosid_N"/>
    <property type="match status" value="1"/>
</dbReference>
<accession>G2X215</accession>
<feature type="domain" description="Alpha-L-rhamnosidase C-terminal" evidence="7">
    <location>
        <begin position="638"/>
        <end position="711"/>
    </location>
</feature>
<feature type="domain" description="Alpha-L-rhamnosidase six-hairpin glycosidase" evidence="6">
    <location>
        <begin position="354"/>
        <end position="441"/>
    </location>
</feature>
<feature type="domain" description="Bacterial alpha-L-rhamnosidase N-terminal" evidence="5">
    <location>
        <begin position="128"/>
        <end position="258"/>
    </location>
</feature>
<evidence type="ECO:0000256" key="1">
    <source>
        <dbReference type="ARBA" id="ARBA00001445"/>
    </source>
</evidence>
<evidence type="ECO:0000313" key="9">
    <source>
        <dbReference type="Proteomes" id="UP000001611"/>
    </source>
</evidence>
<protein>
    <recommendedName>
        <fullName evidence="2">alpha-L-rhamnosidase</fullName>
        <ecNumber evidence="2">3.2.1.40</ecNumber>
    </recommendedName>
</protein>
<dbReference type="KEGG" id="vda:VDAG_04339"/>
<comment type="catalytic activity">
    <reaction evidence="1">
        <text>Hydrolysis of terminal non-reducing alpha-L-rhamnose residues in alpha-L-rhamnosides.</text>
        <dbReference type="EC" id="3.2.1.40"/>
    </reaction>
</comment>
<feature type="compositionally biased region" description="Basic residues" evidence="4">
    <location>
        <begin position="879"/>
        <end position="888"/>
    </location>
</feature>
<dbReference type="GeneID" id="20705802"/>
<name>G2X215_VERDV</name>
<feature type="region of interest" description="Disordered" evidence="4">
    <location>
        <begin position="809"/>
        <end position="830"/>
    </location>
</feature>
<dbReference type="EC" id="3.2.1.40" evidence="2"/>
<dbReference type="RefSeq" id="XP_009649081.1">
    <property type="nucleotide sequence ID" value="XM_009650786.1"/>
</dbReference>
<dbReference type="InterPro" id="IPR035398">
    <property type="entry name" value="Bac_rhamnosid_C"/>
</dbReference>
<dbReference type="OrthoDB" id="10036721at2759"/>
<dbReference type="PANTHER" id="PTHR33307">
    <property type="entry name" value="ALPHA-RHAMNOSIDASE (EUROFUNG)"/>
    <property type="match status" value="1"/>
</dbReference>
<dbReference type="Proteomes" id="UP000001611">
    <property type="component" value="Chromosome 1"/>
</dbReference>
<dbReference type="Pfam" id="PF17390">
    <property type="entry name" value="Bac_rhamnosid_C"/>
    <property type="match status" value="1"/>
</dbReference>
<dbReference type="Pfam" id="PF25788">
    <property type="entry name" value="Ig_Rha78A_N"/>
    <property type="match status" value="1"/>
</dbReference>
<dbReference type="InterPro" id="IPR013737">
    <property type="entry name" value="Bac_rhamnosid_N"/>
</dbReference>
<reference evidence="8 9" key="1">
    <citation type="submission" date="2008-03" db="EMBL/GenBank/DDBJ databases">
        <title>The Genome Sequence of Verticillium dahliae VdLs.17.</title>
        <authorList>
            <consortium name="The Broad Institute Genome Sequencing Platform"/>
            <person name="Ma L.-J.J."/>
            <person name="Klosterman S.J."/>
            <person name="Subbarao K."/>
            <person name="Dobinson K."/>
            <person name="Veronese P."/>
            <person name="Kang S."/>
            <person name="Gold S.E."/>
            <person name="Young S."/>
            <person name="Jaffe D."/>
            <person name="Gnerre S."/>
            <person name="Berlin A."/>
            <person name="Heiman D."/>
            <person name="Hepburn T."/>
            <person name="Sykes S."/>
            <person name="Alvarado L."/>
            <person name="Kodira C.D."/>
            <person name="Lander E."/>
            <person name="Galagan J."/>
            <person name="Nusbaum C."/>
            <person name="Birren B."/>
        </authorList>
    </citation>
    <scope>NUCLEOTIDE SEQUENCE [LARGE SCALE GENOMIC DNA]</scope>
    <source>
        <strain evidence="9">VdLs.17 / ATCC MYA-4575 / FGSC 10137</strain>
    </source>
</reference>
<evidence type="ECO:0000259" key="7">
    <source>
        <dbReference type="Pfam" id="PF17390"/>
    </source>
</evidence>
<dbReference type="InterPro" id="IPR012341">
    <property type="entry name" value="6hp_glycosidase-like_sf"/>
</dbReference>
<dbReference type="EMBL" id="DS572701">
    <property type="protein sequence ID" value="EGY22901.1"/>
    <property type="molecule type" value="Genomic_DNA"/>
</dbReference>
<evidence type="ECO:0000259" key="6">
    <source>
        <dbReference type="Pfam" id="PF17389"/>
    </source>
</evidence>
<dbReference type="Pfam" id="PF17389">
    <property type="entry name" value="Bac_rhamnosid6H"/>
    <property type="match status" value="2"/>
</dbReference>
<evidence type="ECO:0000256" key="4">
    <source>
        <dbReference type="SAM" id="MobiDB-lite"/>
    </source>
</evidence>
<dbReference type="PANTHER" id="PTHR33307:SF6">
    <property type="entry name" value="ALPHA-RHAMNOSIDASE (EUROFUNG)-RELATED"/>
    <property type="match status" value="1"/>
</dbReference>
<dbReference type="InterPro" id="IPR035396">
    <property type="entry name" value="Bac_rhamnosid6H"/>
</dbReference>
<dbReference type="OMA" id="VCHTDME"/>
<dbReference type="Gene3D" id="2.60.420.10">
    <property type="entry name" value="Maltose phosphorylase, domain 3"/>
    <property type="match status" value="1"/>
</dbReference>